<protein>
    <submittedName>
        <fullName evidence="1">Uncharacterized protein</fullName>
    </submittedName>
</protein>
<organism evidence="1 2">
    <name type="scientific">Cymbomonas tetramitiformis</name>
    <dbReference type="NCBI Taxonomy" id="36881"/>
    <lineage>
        <taxon>Eukaryota</taxon>
        <taxon>Viridiplantae</taxon>
        <taxon>Chlorophyta</taxon>
        <taxon>Pyramimonadophyceae</taxon>
        <taxon>Pyramimonadales</taxon>
        <taxon>Pyramimonadaceae</taxon>
        <taxon>Cymbomonas</taxon>
    </lineage>
</organism>
<proteinExistence type="predicted"/>
<keyword evidence="2" id="KW-1185">Reference proteome</keyword>
<comment type="caution">
    <text evidence="1">The sequence shown here is derived from an EMBL/GenBank/DDBJ whole genome shotgun (WGS) entry which is preliminary data.</text>
</comment>
<evidence type="ECO:0000313" key="2">
    <source>
        <dbReference type="Proteomes" id="UP001190700"/>
    </source>
</evidence>
<reference evidence="1 2" key="1">
    <citation type="journal article" date="2015" name="Genome Biol. Evol.">
        <title>Comparative Genomics of a Bacterivorous Green Alga Reveals Evolutionary Causalities and Consequences of Phago-Mixotrophic Mode of Nutrition.</title>
        <authorList>
            <person name="Burns J.A."/>
            <person name="Paasch A."/>
            <person name="Narechania A."/>
            <person name="Kim E."/>
        </authorList>
    </citation>
    <scope>NUCLEOTIDE SEQUENCE [LARGE SCALE GENOMIC DNA]</scope>
    <source>
        <strain evidence="1 2">PLY_AMNH</strain>
    </source>
</reference>
<gene>
    <name evidence="1" type="ORF">CYMTET_44334</name>
</gene>
<accession>A0AAE0EZE9</accession>
<name>A0AAE0EZE9_9CHLO</name>
<dbReference type="Proteomes" id="UP001190700">
    <property type="component" value="Unassembled WGS sequence"/>
</dbReference>
<dbReference type="EMBL" id="LGRX02030095">
    <property type="protein sequence ID" value="KAK3246113.1"/>
    <property type="molecule type" value="Genomic_DNA"/>
</dbReference>
<evidence type="ECO:0000313" key="1">
    <source>
        <dbReference type="EMBL" id="KAK3246113.1"/>
    </source>
</evidence>
<sequence length="200" mass="22144">MFGIGNAVPKTNEAEAPGLEHEEKHVVHLICTASAYVRASGGLYDACLKMVRHQHDNETECVVVNMTLVDNTEEQTVLVLSENICNIAKEFSDLGELTSVKCEGLPALLSTVMCASYIIGKCDLEENADTCNILILVTENALSLRALMEDVIATAHKDKLYWEICHVLEEPEENEEISSLQTDSIQIVDIEQYEDDTAEQ</sequence>
<dbReference type="AlphaFoldDB" id="A0AAE0EZE9"/>